<evidence type="ECO:0000256" key="6">
    <source>
        <dbReference type="ARBA" id="ARBA00022763"/>
    </source>
</evidence>
<dbReference type="EMBL" id="KZ454988">
    <property type="protein sequence ID" value="PKI84784.1"/>
    <property type="molecule type" value="Genomic_DNA"/>
</dbReference>
<sequence length="339" mass="36830">MAAANVQASSARPPSLVSATSDDSGSSVVASPDFQVVLLDLNPVAWQEYAVAGTSDQPQQRADAVFAQVRQVLASVIVYLNAHTALQHGNGLAVYGVVNGNANLLYTTAPFARAAQHAADASTMSMCLPFKQVDDAVFLGARAMMDDAATRPEPEKPIGMVHALSLALCHIHRLCIATQASQDTEPQADGERTGPRQLAANAYRFRILVLSVTPDASAQYVPMMNAIFSAQKQDVNIDVCKLFGGDTVFLRQACYLTGGHYYRLEHTAGLLEVLMAVYLPSRIVRPLLMYPAMDDVDFRAACFCHRRNIDIGYHILRAARAVHDMPRQIPHVDAAVLRR</sequence>
<dbReference type="PANTHER" id="PTHR12831:SF0">
    <property type="entry name" value="GENERAL TRANSCRIPTION FACTOR IIH SUBUNIT 3"/>
    <property type="match status" value="1"/>
</dbReference>
<dbReference type="GO" id="GO:0008270">
    <property type="term" value="F:zinc ion binding"/>
    <property type="evidence" value="ECO:0007669"/>
    <property type="project" value="UniProtKB-KW"/>
</dbReference>
<feature type="region of interest" description="Disordered" evidence="15">
    <location>
        <begin position="1"/>
        <end position="22"/>
    </location>
</feature>
<evidence type="ECO:0000256" key="2">
    <source>
        <dbReference type="ARBA" id="ARBA00004123"/>
    </source>
</evidence>
<evidence type="ECO:0000256" key="13">
    <source>
        <dbReference type="ARBA" id="ARBA00033341"/>
    </source>
</evidence>
<comment type="subcellular location">
    <subcellularLocation>
        <location evidence="2 14">Nucleus</location>
    </subcellularLocation>
</comment>
<dbReference type="GO" id="GO:0006289">
    <property type="term" value="P:nucleotide-excision repair"/>
    <property type="evidence" value="ECO:0007669"/>
    <property type="project" value="UniProtKB-UniRule"/>
</dbReference>
<dbReference type="STRING" id="2020962.A0A2N1JE21"/>
<keyword evidence="8 14" id="KW-0862">Zinc</keyword>
<evidence type="ECO:0000256" key="7">
    <source>
        <dbReference type="ARBA" id="ARBA00022771"/>
    </source>
</evidence>
<organism evidence="16 17">
    <name type="scientific">Malassezia vespertilionis</name>
    <dbReference type="NCBI Taxonomy" id="2020962"/>
    <lineage>
        <taxon>Eukaryota</taxon>
        <taxon>Fungi</taxon>
        <taxon>Dikarya</taxon>
        <taxon>Basidiomycota</taxon>
        <taxon>Ustilaginomycotina</taxon>
        <taxon>Malasseziomycetes</taxon>
        <taxon>Malasseziales</taxon>
        <taxon>Malasseziaceae</taxon>
        <taxon>Malassezia</taxon>
    </lineage>
</organism>
<dbReference type="GO" id="GO:0005675">
    <property type="term" value="C:transcription factor TFIIH holo complex"/>
    <property type="evidence" value="ECO:0007669"/>
    <property type="project" value="UniProtKB-UniRule"/>
</dbReference>
<keyword evidence="10 14" id="KW-0804">Transcription</keyword>
<evidence type="ECO:0000256" key="9">
    <source>
        <dbReference type="ARBA" id="ARBA00023015"/>
    </source>
</evidence>
<proteinExistence type="inferred from homology"/>
<keyword evidence="9 14" id="KW-0805">Transcription regulation</keyword>
<dbReference type="GO" id="GO:0006355">
    <property type="term" value="P:regulation of DNA-templated transcription"/>
    <property type="evidence" value="ECO:0007669"/>
    <property type="project" value="InterPro"/>
</dbReference>
<dbReference type="AlphaFoldDB" id="A0A2N1JE21"/>
<evidence type="ECO:0000256" key="1">
    <source>
        <dbReference type="ARBA" id="ARBA00002817"/>
    </source>
</evidence>
<dbReference type="InterPro" id="IPR036465">
    <property type="entry name" value="vWFA_dom_sf"/>
</dbReference>
<accession>A0A2N1JE21</accession>
<comment type="function">
    <text evidence="1 14">Component of the general transcription and DNA repair factor IIH (TFIIH) core complex, which is involved in general and transcription-coupled nucleotide excision repair (NER) of damaged DNA and, when complexed to TFIIK, in RNA transcription by RNA polymerase II. In NER, TFIIH acts by opening DNA around the lesion to allow the excision of the damaged oligonucleotide and its replacement by a new DNA fragment. In transcription, TFIIH has an essential role in transcription initiation. When the pre-initiation complex (PIC) has been established, TFIIH is required for promoter opening and promoter escape. Phosphorylation of the C-terminal tail (CTD) of the largest subunit of RNA polymerase II by the kinase module TFIIK controls the initiation of transcription.</text>
</comment>
<keyword evidence="12 14" id="KW-0539">Nucleus</keyword>
<keyword evidence="6 14" id="KW-0227">DNA damage</keyword>
<reference evidence="16 17" key="1">
    <citation type="submission" date="2017-10" db="EMBL/GenBank/DDBJ databases">
        <title>A novel species of cold-tolerant Malassezia isolated from bats.</title>
        <authorList>
            <person name="Lorch J.M."/>
            <person name="Palmer J.M."/>
            <person name="Vanderwolf K.J."/>
            <person name="Schmidt K.Z."/>
            <person name="Verant M.L."/>
            <person name="Weller T.J."/>
            <person name="Blehert D.S."/>
        </authorList>
    </citation>
    <scope>NUCLEOTIDE SEQUENCE [LARGE SCALE GENOMIC DNA]</scope>
    <source>
        <strain evidence="16 17">NWHC:44797-103</strain>
    </source>
</reference>
<dbReference type="Pfam" id="PF03850">
    <property type="entry name" value="Tfb4"/>
    <property type="match status" value="1"/>
</dbReference>
<keyword evidence="11 14" id="KW-0234">DNA repair</keyword>
<evidence type="ECO:0000256" key="3">
    <source>
        <dbReference type="ARBA" id="ARBA00005273"/>
    </source>
</evidence>
<name>A0A2N1JE21_9BASI</name>
<dbReference type="Gene3D" id="3.40.50.410">
    <property type="entry name" value="von Willebrand factor, type A domain"/>
    <property type="match status" value="1"/>
</dbReference>
<keyword evidence="5 14" id="KW-0479">Metal-binding</keyword>
<evidence type="ECO:0000256" key="14">
    <source>
        <dbReference type="RuleBase" id="RU368090"/>
    </source>
</evidence>
<dbReference type="PANTHER" id="PTHR12831">
    <property type="entry name" value="TRANSCRIPTION INITIATION FACTOR IIH TFIIH , POLYPEPTIDE 3-RELATED"/>
    <property type="match status" value="1"/>
</dbReference>
<evidence type="ECO:0000256" key="12">
    <source>
        <dbReference type="ARBA" id="ARBA00023242"/>
    </source>
</evidence>
<keyword evidence="17" id="KW-1185">Reference proteome</keyword>
<comment type="similarity">
    <text evidence="3 14">Belongs to the TFB4 family.</text>
</comment>
<gene>
    <name evidence="16" type="primary">TFB4</name>
    <name evidence="16" type="ORF">MVES_001188</name>
</gene>
<protein>
    <recommendedName>
        <fullName evidence="4 14">General transcription and DNA repair factor IIH subunit TFB4</fullName>
        <shortName evidence="14">TFIIH subunit TFB4</shortName>
    </recommendedName>
    <alternativeName>
        <fullName evidence="13 14">RNA polymerase II transcription factor B subunit 4</fullName>
    </alternativeName>
</protein>
<dbReference type="InterPro" id="IPR004600">
    <property type="entry name" value="TFIIH_Tfb4/GTF2H3"/>
</dbReference>
<evidence type="ECO:0000256" key="10">
    <source>
        <dbReference type="ARBA" id="ARBA00023163"/>
    </source>
</evidence>
<evidence type="ECO:0000256" key="5">
    <source>
        <dbReference type="ARBA" id="ARBA00022723"/>
    </source>
</evidence>
<evidence type="ECO:0000313" key="17">
    <source>
        <dbReference type="Proteomes" id="UP000232875"/>
    </source>
</evidence>
<dbReference type="GO" id="GO:0000439">
    <property type="term" value="C:transcription factor TFIIH core complex"/>
    <property type="evidence" value="ECO:0007669"/>
    <property type="project" value="UniProtKB-UniRule"/>
</dbReference>
<dbReference type="OrthoDB" id="17307at2759"/>
<evidence type="ECO:0000256" key="4">
    <source>
        <dbReference type="ARBA" id="ARBA00021280"/>
    </source>
</evidence>
<keyword evidence="7 14" id="KW-0863">Zinc-finger</keyword>
<comment type="subunit">
    <text evidence="14">Component of the 7-subunit TFIIH core complex composed of XPB/SSL2, XPD/RAD3, SSL1, TFB1, TFB2, TFB4 and TFB5, which is active in NER. The core complex associates with the 3-subunit CTD-kinase module TFIIK composed of CCL1, KIN28 and TFB3 to form the 10-subunit holoenzyme (holo-TFIIH) active in transcription.</text>
</comment>
<dbReference type="Proteomes" id="UP000232875">
    <property type="component" value="Unassembled WGS sequence"/>
</dbReference>
<evidence type="ECO:0000313" key="16">
    <source>
        <dbReference type="EMBL" id="PKI84784.1"/>
    </source>
</evidence>
<evidence type="ECO:0000256" key="11">
    <source>
        <dbReference type="ARBA" id="ARBA00023204"/>
    </source>
</evidence>
<evidence type="ECO:0000256" key="15">
    <source>
        <dbReference type="SAM" id="MobiDB-lite"/>
    </source>
</evidence>
<evidence type="ECO:0000256" key="8">
    <source>
        <dbReference type="ARBA" id="ARBA00022833"/>
    </source>
</evidence>